<dbReference type="CDD" id="cd13952">
    <property type="entry name" value="7tm_classB"/>
    <property type="match status" value="1"/>
</dbReference>
<evidence type="ECO:0000256" key="2">
    <source>
        <dbReference type="ARBA" id="ARBA00022692"/>
    </source>
</evidence>
<name>A0A8S3ZWK7_9EUPU</name>
<feature type="transmembrane region" description="Helical" evidence="5">
    <location>
        <begin position="539"/>
        <end position="563"/>
    </location>
</feature>
<dbReference type="EMBL" id="CAJHNH020004514">
    <property type="protein sequence ID" value="CAG5131196.1"/>
    <property type="molecule type" value="Genomic_DNA"/>
</dbReference>
<dbReference type="GO" id="GO:0016020">
    <property type="term" value="C:membrane"/>
    <property type="evidence" value="ECO:0007669"/>
    <property type="project" value="UniProtKB-SubCell"/>
</dbReference>
<reference evidence="7" key="1">
    <citation type="submission" date="2021-04" db="EMBL/GenBank/DDBJ databases">
        <authorList>
            <consortium name="Molecular Ecology Group"/>
        </authorList>
    </citation>
    <scope>NUCLEOTIDE SEQUENCE</scope>
</reference>
<dbReference type="InterPro" id="IPR017981">
    <property type="entry name" value="GPCR_2-like_7TM"/>
</dbReference>
<dbReference type="PROSITE" id="PS50261">
    <property type="entry name" value="G_PROTEIN_RECEP_F2_4"/>
    <property type="match status" value="1"/>
</dbReference>
<keyword evidence="2 5" id="KW-0812">Transmembrane</keyword>
<comment type="subcellular location">
    <subcellularLocation>
        <location evidence="1">Membrane</location>
        <topology evidence="1">Multi-pass membrane protein</topology>
    </subcellularLocation>
</comment>
<dbReference type="OrthoDB" id="6153483at2759"/>
<proteinExistence type="predicted"/>
<evidence type="ECO:0000256" key="1">
    <source>
        <dbReference type="ARBA" id="ARBA00004141"/>
    </source>
</evidence>
<feature type="transmembrane region" description="Helical" evidence="5">
    <location>
        <begin position="606"/>
        <end position="627"/>
    </location>
</feature>
<dbReference type="GO" id="GO:0004930">
    <property type="term" value="F:G protein-coupled receptor activity"/>
    <property type="evidence" value="ECO:0007669"/>
    <property type="project" value="InterPro"/>
</dbReference>
<dbReference type="Proteomes" id="UP000678393">
    <property type="component" value="Unassembled WGS sequence"/>
</dbReference>
<keyword evidence="4 5" id="KW-0472">Membrane</keyword>
<feature type="transmembrane region" description="Helical" evidence="5">
    <location>
        <begin position="692"/>
        <end position="720"/>
    </location>
</feature>
<organism evidence="7 8">
    <name type="scientific">Candidula unifasciata</name>
    <dbReference type="NCBI Taxonomy" id="100452"/>
    <lineage>
        <taxon>Eukaryota</taxon>
        <taxon>Metazoa</taxon>
        <taxon>Spiralia</taxon>
        <taxon>Lophotrochozoa</taxon>
        <taxon>Mollusca</taxon>
        <taxon>Gastropoda</taxon>
        <taxon>Heterobranchia</taxon>
        <taxon>Euthyneura</taxon>
        <taxon>Panpulmonata</taxon>
        <taxon>Eupulmonata</taxon>
        <taxon>Stylommatophora</taxon>
        <taxon>Helicina</taxon>
        <taxon>Helicoidea</taxon>
        <taxon>Geomitridae</taxon>
        <taxon>Candidula</taxon>
    </lineage>
</organism>
<feature type="domain" description="G-protein coupled receptors family 2 profile 2" evidence="6">
    <location>
        <begin position="538"/>
        <end position="768"/>
    </location>
</feature>
<feature type="transmembrane region" description="Helical" evidence="5">
    <location>
        <begin position="648"/>
        <end position="672"/>
    </location>
</feature>
<feature type="transmembrane region" description="Helical" evidence="5">
    <location>
        <begin position="740"/>
        <end position="760"/>
    </location>
</feature>
<evidence type="ECO:0000313" key="8">
    <source>
        <dbReference type="Proteomes" id="UP000678393"/>
    </source>
</evidence>
<protein>
    <recommendedName>
        <fullName evidence="6">G-protein coupled receptors family 2 profile 2 domain-containing protein</fullName>
    </recommendedName>
</protein>
<dbReference type="GO" id="GO:0007166">
    <property type="term" value="P:cell surface receptor signaling pathway"/>
    <property type="evidence" value="ECO:0007669"/>
    <property type="project" value="InterPro"/>
</dbReference>
<dbReference type="Pfam" id="PF00002">
    <property type="entry name" value="7tm_2"/>
    <property type="match status" value="1"/>
</dbReference>
<dbReference type="PANTHER" id="PTHR45902:SF1">
    <property type="entry name" value="LATROPHILIN RECEPTOR-LIKE PROTEIN A"/>
    <property type="match status" value="1"/>
</dbReference>
<feature type="non-terminal residue" evidence="7">
    <location>
        <position position="1"/>
    </location>
</feature>
<accession>A0A8S3ZWK7</accession>
<evidence type="ECO:0000256" key="5">
    <source>
        <dbReference type="SAM" id="Phobius"/>
    </source>
</evidence>
<evidence type="ECO:0000313" key="7">
    <source>
        <dbReference type="EMBL" id="CAG5131196.1"/>
    </source>
</evidence>
<keyword evidence="8" id="KW-1185">Reference proteome</keyword>
<dbReference type="InterPro" id="IPR053231">
    <property type="entry name" value="GPCR_LN-TM7"/>
</dbReference>
<evidence type="ECO:0000256" key="3">
    <source>
        <dbReference type="ARBA" id="ARBA00022989"/>
    </source>
</evidence>
<evidence type="ECO:0000256" key="4">
    <source>
        <dbReference type="ARBA" id="ARBA00023136"/>
    </source>
</evidence>
<feature type="transmembrane region" description="Helical" evidence="5">
    <location>
        <begin position="575"/>
        <end position="594"/>
    </location>
</feature>
<evidence type="ECO:0000259" key="6">
    <source>
        <dbReference type="PROSITE" id="PS50261"/>
    </source>
</evidence>
<gene>
    <name evidence="7" type="ORF">CUNI_LOCUS16754</name>
</gene>
<dbReference type="Gene3D" id="1.20.1070.10">
    <property type="entry name" value="Rhodopsin 7-helix transmembrane proteins"/>
    <property type="match status" value="1"/>
</dbReference>
<dbReference type="AlphaFoldDB" id="A0A8S3ZWK7"/>
<dbReference type="PANTHER" id="PTHR45902">
    <property type="entry name" value="LATROPHILIN RECEPTOR-LIKE PROTEIN A"/>
    <property type="match status" value="1"/>
</dbReference>
<dbReference type="InterPro" id="IPR000832">
    <property type="entry name" value="GPCR_2_secretin-like"/>
</dbReference>
<keyword evidence="3 5" id="KW-1133">Transmembrane helix</keyword>
<sequence length="768" mass="86730">MFSYIRSCLRNVKASNEVIRKCESNIPENETSYDSFALATDNLTHVVYYNKFCAECNGIKQPQLWDVNVTCKTFMKVYTARSMDEFLRLALDTRSGCSIRQQSPSDLGPVYCNHDWFKSPIIDTCNELGQWPEADEDVVAGCTYPTPQNYKYTVMAHQRVYKNIFCALCNQKDYSTSAICPHYHPPFPGEPSATSLYSILFNLRDKSPTTHQTVIGKTCNTTQWASPDGCVPAYCSPGKILIDGNCTTAVTQITSLGYRLRLWFFPGGDNVTEIRHTTGVSQSRYALDMFYRKVSSNLIPSVEYAKLSYGVLLNTSTMEAFLETDNGTSEPSPPSSRHLTNLQDYHFHVPYLYWVTGDIVANGKISRDSFEKTIYDTLLNAEFYAHFDEQVSLPFKPVQMWHDFDIATYCMDIEENNTDMTCFEDKVIHFGSRPRNFLSVYSSVLDLFLNLTRILTCKFVSFPRSQYLIETDYKHLLPNVAIKLNFATTKITIANNYGFSNISVDAKGELQICCDFLDEQITLMSRIREKAGLIKTVQYFLTFVCMGVSMLCLLLTIVTYARFSVLRSVAWRNNLCLCLSLFLAQASLLASFFTDTKSILCIPLGMLTHFLWINMFAWNFLCCFYMYRVFGAKTRNLQKTPRSQNVSLIKNVAFSLLAPAIVVSSVVVGAHVTSGGSSLGYGGSVCYLNDRILVAAATVAPVVLITIVNILFFLMTIYSIHSVARLQTFHTSKKDDQHNVYIYVKLSSVTGAFWVTFIAAEISDLDGL</sequence>
<comment type="caution">
    <text evidence="7">The sequence shown here is derived from an EMBL/GenBank/DDBJ whole genome shotgun (WGS) entry which is preliminary data.</text>
</comment>